<name>A0A9W8B369_9FUNG</name>
<proteinExistence type="predicted"/>
<dbReference type="AlphaFoldDB" id="A0A9W8B369"/>
<accession>A0A9W8B369</accession>
<feature type="transmembrane region" description="Helical" evidence="7">
    <location>
        <begin position="401"/>
        <end position="421"/>
    </location>
</feature>
<feature type="transmembrane region" description="Helical" evidence="7">
    <location>
        <begin position="152"/>
        <end position="174"/>
    </location>
</feature>
<sequence>MAAGTVNVFAGGSPIQFSPANPFPLFIIQLLLIICFCRLIGYGLSFLKQPLVIAEIIAGILLGPSAFGRIPHFTENIFPKESINFLSIVANLGLLLFLFIVGLELDLATFKSKLYKAFSISVAGMVFPFALGCAVSYAIYELLDVKDVSFGTFLLFMSVALAITAFPVLARILTELNLLQTWPGSMTISAAAVDDVTSWCLLALVLALINADSSLVVLWVILCTIGFSVFMVVVARPLLYKFLVYTNSFEHGPSQKMMFFILCIMFLSGWFTEIIGVHFIFGGFLAGVIVPHDHGFAIKIAEKIEDLVTVILLPIYFTLSGLKTNISTLDDGITWGMLFLVLAATCGGKILGCTFAARFCKFSWRESFTIGFLMNCKGLVELIVLNVGYDAGVIDTRIFTMMVIMALITTFMTTPIVQYIYPRKYYRYIHEDSYSKRSLHGKDDSESRSSVDLATGSSLTEIIYRPLDVLVCLSKAQHIPSLMTLMQFLRPTATLSGNSSEKALDNADTKAVTDHAEKADEPSTTGLAYLKTLRVHAVRLVALTQRDSAVMMSTEAERTMLLDPLIGMFRRFGQLNGIHIRSALQVCPTEGFASALTERAAVAHANYLIVPWSGSEDLSGESMTSPFDNLFQRNDPMPQGTSPQQLQFITDVFHHNQTNTVVYLDRGFEAAISAPVDPLAPVDLTTHSQHQLSIAAAARRNSPYLAQVFVPFFGGRDDRAAVNFALQFAANKQLQVVITRCIKVADPTDQDAALTTADFVEASNQMTVIRGQQLGSLHRQSLASEAATDITAAVAVPPPSNHASLMPHQSPTLQLQSHQEDEALFHMLFEGTSIAEEDLPEATKFTLARYPNVTVELVRTSTPLQTAIVKSRSLSINDLVVLGRGKREGPGHREEISVLLTNHSTHNGTGPGYQPVASGDDAVGASDAAASLPVLALHQNPKYRMLGDASERFLAANCQASLMVMQAKHLH</sequence>
<feature type="transmembrane region" description="Helical" evidence="7">
    <location>
        <begin position="215"/>
        <end position="239"/>
    </location>
</feature>
<dbReference type="EMBL" id="JANBQB010000230">
    <property type="protein sequence ID" value="KAJ1979220.1"/>
    <property type="molecule type" value="Genomic_DNA"/>
</dbReference>
<dbReference type="GO" id="GO:0015297">
    <property type="term" value="F:antiporter activity"/>
    <property type="evidence" value="ECO:0007669"/>
    <property type="project" value="InterPro"/>
</dbReference>
<evidence type="ECO:0000259" key="8">
    <source>
        <dbReference type="Pfam" id="PF00999"/>
    </source>
</evidence>
<evidence type="ECO:0000256" key="3">
    <source>
        <dbReference type="ARBA" id="ARBA00022692"/>
    </source>
</evidence>
<reference evidence="9" key="1">
    <citation type="submission" date="2022-07" db="EMBL/GenBank/DDBJ databases">
        <title>Phylogenomic reconstructions and comparative analyses of Kickxellomycotina fungi.</title>
        <authorList>
            <person name="Reynolds N.K."/>
            <person name="Stajich J.E."/>
            <person name="Barry K."/>
            <person name="Grigoriev I.V."/>
            <person name="Crous P."/>
            <person name="Smith M.E."/>
        </authorList>
    </citation>
    <scope>NUCLEOTIDE SEQUENCE</scope>
    <source>
        <strain evidence="9">RSA 567</strain>
    </source>
</reference>
<evidence type="ECO:0000256" key="6">
    <source>
        <dbReference type="ARBA" id="ARBA00023136"/>
    </source>
</evidence>
<keyword evidence="6 7" id="KW-0472">Membrane</keyword>
<evidence type="ECO:0000256" key="4">
    <source>
        <dbReference type="ARBA" id="ARBA00022989"/>
    </source>
</evidence>
<feature type="transmembrane region" description="Helical" evidence="7">
    <location>
        <begin position="51"/>
        <end position="70"/>
    </location>
</feature>
<feature type="transmembrane region" description="Helical" evidence="7">
    <location>
        <begin position="333"/>
        <end position="356"/>
    </location>
</feature>
<evidence type="ECO:0000256" key="1">
    <source>
        <dbReference type="ARBA" id="ARBA00004141"/>
    </source>
</evidence>
<feature type="transmembrane region" description="Helical" evidence="7">
    <location>
        <begin position="117"/>
        <end position="140"/>
    </location>
</feature>
<feature type="domain" description="Cation/H+ exchanger transmembrane" evidence="8">
    <location>
        <begin position="32"/>
        <end position="417"/>
    </location>
</feature>
<dbReference type="InterPro" id="IPR050794">
    <property type="entry name" value="CPA2_transporter"/>
</dbReference>
<keyword evidence="10" id="KW-1185">Reference proteome</keyword>
<feature type="transmembrane region" description="Helical" evidence="7">
    <location>
        <begin position="23"/>
        <end position="44"/>
    </location>
</feature>
<dbReference type="GO" id="GO:1902600">
    <property type="term" value="P:proton transmembrane transport"/>
    <property type="evidence" value="ECO:0007669"/>
    <property type="project" value="InterPro"/>
</dbReference>
<keyword evidence="3 7" id="KW-0812">Transmembrane</keyword>
<dbReference type="InterPro" id="IPR006153">
    <property type="entry name" value="Cation/H_exchanger_TM"/>
</dbReference>
<keyword evidence="2" id="KW-0813">Transport</keyword>
<evidence type="ECO:0000256" key="5">
    <source>
        <dbReference type="ARBA" id="ARBA00023065"/>
    </source>
</evidence>
<evidence type="ECO:0000256" key="2">
    <source>
        <dbReference type="ARBA" id="ARBA00022448"/>
    </source>
</evidence>
<comment type="caution">
    <text evidence="9">The sequence shown here is derived from an EMBL/GenBank/DDBJ whole genome shotgun (WGS) entry which is preliminary data.</text>
</comment>
<keyword evidence="4 7" id="KW-1133">Transmembrane helix</keyword>
<dbReference type="PANTHER" id="PTHR32468:SF0">
    <property type="entry name" value="K(+)_H(+) ANTIPORTER 1"/>
    <property type="match status" value="1"/>
</dbReference>
<dbReference type="Gene3D" id="1.20.1530.20">
    <property type="match status" value="1"/>
</dbReference>
<organism evidence="9 10">
    <name type="scientific">Dimargaris verticillata</name>
    <dbReference type="NCBI Taxonomy" id="2761393"/>
    <lineage>
        <taxon>Eukaryota</taxon>
        <taxon>Fungi</taxon>
        <taxon>Fungi incertae sedis</taxon>
        <taxon>Zoopagomycota</taxon>
        <taxon>Kickxellomycotina</taxon>
        <taxon>Dimargaritomycetes</taxon>
        <taxon>Dimargaritales</taxon>
        <taxon>Dimargaritaceae</taxon>
        <taxon>Dimargaris</taxon>
    </lineage>
</organism>
<feature type="transmembrane region" description="Helical" evidence="7">
    <location>
        <begin position="186"/>
        <end position="209"/>
    </location>
</feature>
<dbReference type="PANTHER" id="PTHR32468">
    <property type="entry name" value="CATION/H + ANTIPORTER"/>
    <property type="match status" value="1"/>
</dbReference>
<evidence type="ECO:0000313" key="10">
    <source>
        <dbReference type="Proteomes" id="UP001151582"/>
    </source>
</evidence>
<keyword evidence="5" id="KW-0406">Ion transport</keyword>
<dbReference type="Pfam" id="PF00999">
    <property type="entry name" value="Na_H_Exchanger"/>
    <property type="match status" value="1"/>
</dbReference>
<evidence type="ECO:0000313" key="9">
    <source>
        <dbReference type="EMBL" id="KAJ1979220.1"/>
    </source>
</evidence>
<dbReference type="Proteomes" id="UP001151582">
    <property type="component" value="Unassembled WGS sequence"/>
</dbReference>
<dbReference type="InterPro" id="IPR038770">
    <property type="entry name" value="Na+/solute_symporter_sf"/>
</dbReference>
<protein>
    <submittedName>
        <fullName evidence="9">K(+)/H(+) antiporter</fullName>
    </submittedName>
</protein>
<dbReference type="OrthoDB" id="2687058at2759"/>
<evidence type="ECO:0000256" key="7">
    <source>
        <dbReference type="SAM" id="Phobius"/>
    </source>
</evidence>
<feature type="transmembrane region" description="Helical" evidence="7">
    <location>
        <begin position="82"/>
        <end position="105"/>
    </location>
</feature>
<gene>
    <name evidence="9" type="primary">KHA1_1</name>
    <name evidence="9" type="ORF">H4R34_002916</name>
</gene>
<dbReference type="GO" id="GO:0016020">
    <property type="term" value="C:membrane"/>
    <property type="evidence" value="ECO:0007669"/>
    <property type="project" value="UniProtKB-SubCell"/>
</dbReference>
<feature type="transmembrane region" description="Helical" evidence="7">
    <location>
        <begin position="259"/>
        <end position="281"/>
    </location>
</feature>
<comment type="subcellular location">
    <subcellularLocation>
        <location evidence="1">Membrane</location>
        <topology evidence="1">Multi-pass membrane protein</topology>
    </subcellularLocation>
</comment>